<gene>
    <name evidence="2" type="ORF">TOLI1172_LOCUS2867</name>
</gene>
<evidence type="ECO:0000313" key="2">
    <source>
        <dbReference type="EMBL" id="CAD8818478.1"/>
    </source>
</evidence>
<proteinExistence type="predicted"/>
<evidence type="ECO:0000256" key="1">
    <source>
        <dbReference type="SAM" id="SignalP"/>
    </source>
</evidence>
<dbReference type="AlphaFoldDB" id="A0A7S0ZDJ6"/>
<sequence>MKGLKILVLVGIFCVVIQLGNAAQTEYHDHDEYPDYGKYDEYSDYGKHDDSPYGYEHKKYGGVPYYPGGEYDHLLGHCYEETRECCGCKSSLYKPVVCEPKCTPWYKYNVGEIKY</sequence>
<protein>
    <submittedName>
        <fullName evidence="2">Uncharacterized protein</fullName>
    </submittedName>
</protein>
<organism evidence="2">
    <name type="scientific">Timspurckia oligopyrenoides</name>
    <dbReference type="NCBI Taxonomy" id="708627"/>
    <lineage>
        <taxon>Eukaryota</taxon>
        <taxon>Rhodophyta</taxon>
        <taxon>Bangiophyceae</taxon>
        <taxon>Porphyridiales</taxon>
        <taxon>Porphyridiaceae</taxon>
        <taxon>Timspurckia</taxon>
    </lineage>
</organism>
<accession>A0A7S0ZDJ6</accession>
<feature type="chain" id="PRO_5031354749" evidence="1">
    <location>
        <begin position="23"/>
        <end position="115"/>
    </location>
</feature>
<name>A0A7S0ZDJ6_9RHOD</name>
<dbReference type="EMBL" id="HBFP01004052">
    <property type="protein sequence ID" value="CAD8818478.1"/>
    <property type="molecule type" value="Transcribed_RNA"/>
</dbReference>
<feature type="signal peptide" evidence="1">
    <location>
        <begin position="1"/>
        <end position="22"/>
    </location>
</feature>
<reference evidence="2" key="1">
    <citation type="submission" date="2021-01" db="EMBL/GenBank/DDBJ databases">
        <authorList>
            <person name="Corre E."/>
            <person name="Pelletier E."/>
            <person name="Niang G."/>
            <person name="Scheremetjew M."/>
            <person name="Finn R."/>
            <person name="Kale V."/>
            <person name="Holt S."/>
            <person name="Cochrane G."/>
            <person name="Meng A."/>
            <person name="Brown T."/>
            <person name="Cohen L."/>
        </authorList>
    </citation>
    <scope>NUCLEOTIDE SEQUENCE</scope>
    <source>
        <strain evidence="2">CCMP3278</strain>
    </source>
</reference>
<keyword evidence="1" id="KW-0732">Signal</keyword>